<dbReference type="Pfam" id="PF11157">
    <property type="entry name" value="DUF2937"/>
    <property type="match status" value="1"/>
</dbReference>
<evidence type="ECO:0000256" key="1">
    <source>
        <dbReference type="SAM" id="Phobius"/>
    </source>
</evidence>
<dbReference type="Proteomes" id="UP001209257">
    <property type="component" value="Unassembled WGS sequence"/>
</dbReference>
<name>A0ABT2VPL0_9ALTE</name>
<dbReference type="EMBL" id="JAOTJC010000008">
    <property type="protein sequence ID" value="MCU7555250.1"/>
    <property type="molecule type" value="Genomic_DNA"/>
</dbReference>
<feature type="transmembrane region" description="Helical" evidence="1">
    <location>
        <begin position="137"/>
        <end position="159"/>
    </location>
</feature>
<evidence type="ECO:0000313" key="3">
    <source>
        <dbReference type="Proteomes" id="UP001209257"/>
    </source>
</evidence>
<reference evidence="3" key="1">
    <citation type="submission" date="2023-07" db="EMBL/GenBank/DDBJ databases">
        <title>Study on multiphase classification of strain Alteromonas salexigens isolated from the Yellow Sea.</title>
        <authorList>
            <person name="Sun L."/>
        </authorList>
    </citation>
    <scope>NUCLEOTIDE SEQUENCE [LARGE SCALE GENOMIC DNA]</scope>
    <source>
        <strain evidence="3">ASW11-19</strain>
    </source>
</reference>
<proteinExistence type="predicted"/>
<sequence length="178" mass="20447">MGMMIRVLDKIVFTALFLTALQVPILADHYRQYLSGFYDATDQQVSQYRALADQFGYDSVRTLIETLRQNPDPVVQQDASNKAETVASLDALQEGLQVLSEGHYYEQAWYMLHPSQNATLNRVLDNFAPSVPLNPNAVLFSLITAIALNMFIWAPFWCAGKVRHWHRHRHHHHHPAQH</sequence>
<protein>
    <submittedName>
        <fullName evidence="2">DUF2937 family protein</fullName>
    </submittedName>
</protein>
<comment type="caution">
    <text evidence="2">The sequence shown here is derived from an EMBL/GenBank/DDBJ whole genome shotgun (WGS) entry which is preliminary data.</text>
</comment>
<keyword evidence="3" id="KW-1185">Reference proteome</keyword>
<dbReference type="InterPro" id="IPR022584">
    <property type="entry name" value="DUF2937"/>
</dbReference>
<keyword evidence="1" id="KW-0812">Transmembrane</keyword>
<organism evidence="2 3">
    <name type="scientific">Alteromonas salexigens</name>
    <dbReference type="NCBI Taxonomy" id="2982530"/>
    <lineage>
        <taxon>Bacteria</taxon>
        <taxon>Pseudomonadati</taxon>
        <taxon>Pseudomonadota</taxon>
        <taxon>Gammaproteobacteria</taxon>
        <taxon>Alteromonadales</taxon>
        <taxon>Alteromonadaceae</taxon>
        <taxon>Alteromonas/Salinimonas group</taxon>
        <taxon>Alteromonas</taxon>
    </lineage>
</organism>
<keyword evidence="1" id="KW-1133">Transmembrane helix</keyword>
<keyword evidence="1" id="KW-0472">Membrane</keyword>
<accession>A0ABT2VPL0</accession>
<dbReference type="RefSeq" id="WP_262994709.1">
    <property type="nucleotide sequence ID" value="NZ_JAOTJC010000008.1"/>
</dbReference>
<gene>
    <name evidence="2" type="ORF">OCL06_11660</name>
</gene>
<evidence type="ECO:0000313" key="2">
    <source>
        <dbReference type="EMBL" id="MCU7555250.1"/>
    </source>
</evidence>